<dbReference type="GO" id="GO:0012505">
    <property type="term" value="C:endomembrane system"/>
    <property type="evidence" value="ECO:0007669"/>
    <property type="project" value="UniProtKB-SubCell"/>
</dbReference>
<protein>
    <recommendedName>
        <fullName evidence="7">Battenin</fullName>
    </recommendedName>
</protein>
<feature type="region of interest" description="Disordered" evidence="8">
    <location>
        <begin position="90"/>
        <end position="109"/>
    </location>
</feature>
<dbReference type="PANTHER" id="PTHR10981:SF0">
    <property type="entry name" value="BATTENIN"/>
    <property type="match status" value="1"/>
</dbReference>
<proteinExistence type="inferred from homology"/>
<dbReference type="InterPro" id="IPR018460">
    <property type="entry name" value="Battenin_disease_Cln3_subgr"/>
</dbReference>
<dbReference type="Gene3D" id="1.20.1250.20">
    <property type="entry name" value="MFS general substrate transporter like domains"/>
    <property type="match status" value="1"/>
</dbReference>
<keyword evidence="6 7" id="KW-0472">Membrane</keyword>
<evidence type="ECO:0000256" key="8">
    <source>
        <dbReference type="SAM" id="MobiDB-lite"/>
    </source>
</evidence>
<dbReference type="SUPFAM" id="SSF103473">
    <property type="entry name" value="MFS general substrate transporter"/>
    <property type="match status" value="1"/>
</dbReference>
<dbReference type="EMBL" id="HACG01025944">
    <property type="protein sequence ID" value="CEK72809.1"/>
    <property type="molecule type" value="Transcribed_RNA"/>
</dbReference>
<dbReference type="PANTHER" id="PTHR10981">
    <property type="entry name" value="BATTENIN"/>
    <property type="match status" value="1"/>
</dbReference>
<evidence type="ECO:0000256" key="7">
    <source>
        <dbReference type="RuleBase" id="RU361113"/>
    </source>
</evidence>
<feature type="transmembrane region" description="Helical" evidence="7">
    <location>
        <begin position="242"/>
        <end position="260"/>
    </location>
</feature>
<feature type="transmembrane region" description="Helical" evidence="7">
    <location>
        <begin position="124"/>
        <end position="148"/>
    </location>
</feature>
<feature type="transmembrane region" description="Helical" evidence="7">
    <location>
        <begin position="155"/>
        <end position="175"/>
    </location>
</feature>
<organism evidence="9">
    <name type="scientific">Arion vulgaris</name>
    <dbReference type="NCBI Taxonomy" id="1028688"/>
    <lineage>
        <taxon>Eukaryota</taxon>
        <taxon>Metazoa</taxon>
        <taxon>Spiralia</taxon>
        <taxon>Lophotrochozoa</taxon>
        <taxon>Mollusca</taxon>
        <taxon>Gastropoda</taxon>
        <taxon>Heterobranchia</taxon>
        <taxon>Euthyneura</taxon>
        <taxon>Panpulmonata</taxon>
        <taxon>Eupulmonata</taxon>
        <taxon>Stylommatophora</taxon>
        <taxon>Helicina</taxon>
        <taxon>Arionoidea</taxon>
        <taxon>Arionidae</taxon>
        <taxon>Arion</taxon>
    </lineage>
</organism>
<dbReference type="FunFam" id="1.20.1250.20:FF:000427">
    <property type="entry name" value="Battenin"/>
    <property type="match status" value="1"/>
</dbReference>
<keyword evidence="3" id="KW-0813">Transport</keyword>
<reference evidence="9" key="1">
    <citation type="submission" date="2014-12" db="EMBL/GenBank/DDBJ databases">
        <title>Insight into the proteome of Arion vulgaris.</title>
        <authorList>
            <person name="Aradska J."/>
            <person name="Bulat T."/>
            <person name="Smidak R."/>
            <person name="Sarate P."/>
            <person name="Gangsoo J."/>
            <person name="Sialana F."/>
            <person name="Bilban M."/>
            <person name="Lubec G."/>
        </authorList>
    </citation>
    <scope>NUCLEOTIDE SEQUENCE</scope>
    <source>
        <tissue evidence="9">Skin</tissue>
    </source>
</reference>
<dbReference type="GO" id="GO:0007040">
    <property type="term" value="P:lysosome organization"/>
    <property type="evidence" value="ECO:0007669"/>
    <property type="project" value="TreeGrafter"/>
</dbReference>
<feature type="transmembrane region" description="Helical" evidence="7">
    <location>
        <begin position="366"/>
        <end position="386"/>
    </location>
</feature>
<dbReference type="GO" id="GO:0005765">
    <property type="term" value="C:lysosomal membrane"/>
    <property type="evidence" value="ECO:0007669"/>
    <property type="project" value="UniProtKB-SubCell"/>
</dbReference>
<evidence type="ECO:0000256" key="4">
    <source>
        <dbReference type="ARBA" id="ARBA00022692"/>
    </source>
</evidence>
<dbReference type="InterPro" id="IPR003492">
    <property type="entry name" value="Battenin_disease_Cln3"/>
</dbReference>
<dbReference type="PRINTS" id="PR01315">
    <property type="entry name" value="BATTENIN"/>
</dbReference>
<name>A0A0B6ZW08_9EUPU</name>
<evidence type="ECO:0000313" key="9">
    <source>
        <dbReference type="EMBL" id="CEK72809.1"/>
    </source>
</evidence>
<keyword evidence="7" id="KW-0458">Lysosome</keyword>
<feature type="transmembrane region" description="Helical" evidence="7">
    <location>
        <begin position="392"/>
        <end position="411"/>
    </location>
</feature>
<feature type="transmembrane region" description="Helical" evidence="7">
    <location>
        <begin position="181"/>
        <end position="205"/>
    </location>
</feature>
<evidence type="ECO:0000256" key="2">
    <source>
        <dbReference type="ARBA" id="ARBA00007467"/>
    </source>
</evidence>
<dbReference type="GO" id="GO:0051453">
    <property type="term" value="P:regulation of intracellular pH"/>
    <property type="evidence" value="ECO:0007669"/>
    <property type="project" value="TreeGrafter"/>
</dbReference>
<dbReference type="PIRSF" id="PIRSF015974">
    <property type="entry name" value="CLN3_BTN1"/>
    <property type="match status" value="1"/>
</dbReference>
<accession>A0A0B6ZW08</accession>
<comment type="subcellular location">
    <subcellularLocation>
        <location evidence="1">Endomembrane system</location>
        <topology evidence="1">Multi-pass membrane protein</topology>
    </subcellularLocation>
    <subcellularLocation>
        <location evidence="7">Lysosome membrane</location>
        <topology evidence="7">Multi-pass membrane protein</topology>
    </subcellularLocation>
</comment>
<dbReference type="InterPro" id="IPR036259">
    <property type="entry name" value="MFS_trans_sf"/>
</dbReference>
<keyword evidence="5 7" id="KW-1133">Transmembrane helix</keyword>
<evidence type="ECO:0000256" key="6">
    <source>
        <dbReference type="ARBA" id="ARBA00023136"/>
    </source>
</evidence>
<feature type="transmembrane region" description="Helical" evidence="7">
    <location>
        <begin position="217"/>
        <end position="236"/>
    </location>
</feature>
<keyword evidence="4 7" id="KW-0812">Transmembrane</keyword>
<evidence type="ECO:0000256" key="3">
    <source>
        <dbReference type="ARBA" id="ARBA00022448"/>
    </source>
</evidence>
<comment type="similarity">
    <text evidence="2 7">Belongs to the battenin family.</text>
</comment>
<feature type="compositionally biased region" description="Low complexity" evidence="8">
    <location>
        <begin position="93"/>
        <end position="109"/>
    </location>
</feature>
<evidence type="ECO:0000256" key="5">
    <source>
        <dbReference type="ARBA" id="ARBA00022989"/>
    </source>
</evidence>
<feature type="transmembrane region" description="Helical" evidence="7">
    <location>
        <begin position="61"/>
        <end position="82"/>
    </location>
</feature>
<gene>
    <name evidence="9" type="primary">ORF84066</name>
</gene>
<dbReference type="Pfam" id="PF02487">
    <property type="entry name" value="CLN3"/>
    <property type="match status" value="1"/>
</dbReference>
<dbReference type="AlphaFoldDB" id="A0A0B6ZW08"/>
<sequence>MEVTAANLRCGDGRPTKDNLSLGTLRMLVTGENSEDKVADNPEMSNMASDRQVGKMGTRNMVSFWIFGLCNNFAYVVMLSAAHDILKEEEQSHNSSSSANSSTLSPVTTTQVPPNVTYLECNSISTGAILLADILPTLIVKLTFPFFIQKIPFNIKVSLVSVFILASFLIVAFAHDIWLSIVGIVCASIAGGLGEITFLSLTTFYHRNVVSMWSSGTGGAGIFGSLVYAGLTTAGLSPRNTLLIMIFVPVLMMVTYIFLLTKPKLDVKKYDDANDHVILLKEDEEKKMELTLHQKLILIPSLFKYMIPLVLVYFGEYFINQGLHEILYFNGVWLSRSEQYRWYQVDYQIGVFISRSSVNIIHIKQLWILPILQFINLAVLLCHVFFQFIPSIWVVFIIVLWEGLIGGAAYVNTFYKMTNELPEDQKEYCIGVATLGDAVGIAIAGAAAIPSHQAICNLHLKM</sequence>
<evidence type="ECO:0000256" key="1">
    <source>
        <dbReference type="ARBA" id="ARBA00004127"/>
    </source>
</evidence>